<name>A0A3Q9J744_9MICO</name>
<dbReference type="SUPFAM" id="SSF142433">
    <property type="entry name" value="CinA-like"/>
    <property type="match status" value="1"/>
</dbReference>
<dbReference type="AlphaFoldDB" id="A0A3Q9J744"/>
<dbReference type="InterPro" id="IPR008136">
    <property type="entry name" value="CinA_C"/>
</dbReference>
<protein>
    <submittedName>
        <fullName evidence="2">Competence-damage inducible protein</fullName>
    </submittedName>
</protein>
<dbReference type="Proteomes" id="UP000274841">
    <property type="component" value="Chromosome"/>
</dbReference>
<gene>
    <name evidence="2" type="primary">cinA</name>
    <name evidence="2" type="ORF">CVS54_03118</name>
</gene>
<dbReference type="KEGG" id="moy:CVS54_03118"/>
<dbReference type="Gene3D" id="3.90.950.20">
    <property type="entry name" value="CinA-like"/>
    <property type="match status" value="1"/>
</dbReference>
<dbReference type="Pfam" id="PF02464">
    <property type="entry name" value="CinA"/>
    <property type="match status" value="1"/>
</dbReference>
<sequence length="183" mass="18647">MTALDALDSDTQSHIARLSELAAERELRIGVAESLTSGMLAETIGAGDGASGWFAGGIVAYSTDVKERVLGLTPGTDPCSAACAEQLAAGARTLFDVDLAVSTTGVGGPEPQGGHAAGTVYLGWATADGDVGHRRLALVGDPEEVLASTVGAAVGLLAFHAEGLRPLGPRRGQENDGEERRPR</sequence>
<proteinExistence type="predicted"/>
<reference evidence="2 3" key="1">
    <citation type="submission" date="2018-08" db="EMBL/GenBank/DDBJ databases">
        <title>Microbacterium oxydans strain HG3.</title>
        <authorList>
            <person name="ORTET P."/>
        </authorList>
    </citation>
    <scope>NUCLEOTIDE SEQUENCE [LARGE SCALE GENOMIC DNA]</scope>
    <source>
        <strain evidence="2 3">HG3</strain>
    </source>
</reference>
<evidence type="ECO:0000259" key="1">
    <source>
        <dbReference type="Pfam" id="PF02464"/>
    </source>
</evidence>
<dbReference type="RefSeq" id="WP_127012632.1">
    <property type="nucleotide sequence ID" value="NZ_CP031422.1"/>
</dbReference>
<feature type="domain" description="CinA C-terminal" evidence="1">
    <location>
        <begin position="15"/>
        <end position="157"/>
    </location>
</feature>
<dbReference type="NCBIfam" id="TIGR00199">
    <property type="entry name" value="PncC_domain"/>
    <property type="match status" value="1"/>
</dbReference>
<dbReference type="InterPro" id="IPR036653">
    <property type="entry name" value="CinA-like_C"/>
</dbReference>
<accession>A0A3Q9J744</accession>
<dbReference type="EMBL" id="CP031422">
    <property type="protein sequence ID" value="AZS41758.1"/>
    <property type="molecule type" value="Genomic_DNA"/>
</dbReference>
<organism evidence="2 3">
    <name type="scientific">Microbacterium oxydans</name>
    <dbReference type="NCBI Taxonomy" id="82380"/>
    <lineage>
        <taxon>Bacteria</taxon>
        <taxon>Bacillati</taxon>
        <taxon>Actinomycetota</taxon>
        <taxon>Actinomycetes</taxon>
        <taxon>Micrococcales</taxon>
        <taxon>Microbacteriaceae</taxon>
        <taxon>Microbacterium</taxon>
    </lineage>
</organism>
<evidence type="ECO:0000313" key="3">
    <source>
        <dbReference type="Proteomes" id="UP000274841"/>
    </source>
</evidence>
<evidence type="ECO:0000313" key="2">
    <source>
        <dbReference type="EMBL" id="AZS41758.1"/>
    </source>
</evidence>